<dbReference type="Gene3D" id="1.10.3210.10">
    <property type="entry name" value="Hypothetical protein af1432"/>
    <property type="match status" value="1"/>
</dbReference>
<dbReference type="EMBL" id="JBHSLU010000017">
    <property type="protein sequence ID" value="MFC5505383.1"/>
    <property type="molecule type" value="Genomic_DNA"/>
</dbReference>
<dbReference type="RefSeq" id="WP_377816503.1">
    <property type="nucleotide sequence ID" value="NZ_JBHSLU010000017.1"/>
</dbReference>
<dbReference type="Proteomes" id="UP001596060">
    <property type="component" value="Unassembled WGS sequence"/>
</dbReference>
<keyword evidence="2" id="KW-1185">Reference proteome</keyword>
<gene>
    <name evidence="1" type="ORF">ACFPN9_08945</name>
</gene>
<accession>A0ABW0NZ49</accession>
<organism evidence="1 2">
    <name type="scientific">Bosea massiliensis</name>
    <dbReference type="NCBI Taxonomy" id="151419"/>
    <lineage>
        <taxon>Bacteria</taxon>
        <taxon>Pseudomonadati</taxon>
        <taxon>Pseudomonadota</taxon>
        <taxon>Alphaproteobacteria</taxon>
        <taxon>Hyphomicrobiales</taxon>
        <taxon>Boseaceae</taxon>
        <taxon>Bosea</taxon>
    </lineage>
</organism>
<dbReference type="Pfam" id="PF13328">
    <property type="entry name" value="HD_4"/>
    <property type="match status" value="1"/>
</dbReference>
<proteinExistence type="predicted"/>
<sequence>MGSIVPAHIGGPQKRLIALRYWLTGKGFHLALDALHFASLYHTGMRKDGVTPELDHQVSIALYARTLPIADGDIEKLIIVILLHDVREDYSSPDQVPPGLMPVSEEIIAQRFGADVSRDIELLSKVTHGVKKDGAMYFAQIRETWRACLVKLLDRLHNLSTMQGAFSPQKQVEYVGEARRDILPLARYARRAFSRYEPAFENVKLGIGLQIALLDKLNEPLSVG</sequence>
<reference evidence="2" key="1">
    <citation type="journal article" date="2019" name="Int. J. Syst. Evol. Microbiol.">
        <title>The Global Catalogue of Microorganisms (GCM) 10K type strain sequencing project: providing services to taxonomists for standard genome sequencing and annotation.</title>
        <authorList>
            <consortium name="The Broad Institute Genomics Platform"/>
            <consortium name="The Broad Institute Genome Sequencing Center for Infectious Disease"/>
            <person name="Wu L."/>
            <person name="Ma J."/>
        </authorList>
    </citation>
    <scope>NUCLEOTIDE SEQUENCE [LARGE SCALE GENOMIC DNA]</scope>
    <source>
        <strain evidence="2">CCUG 43117</strain>
    </source>
</reference>
<evidence type="ECO:0000313" key="1">
    <source>
        <dbReference type="EMBL" id="MFC5505383.1"/>
    </source>
</evidence>
<name>A0ABW0NZ49_9HYPH</name>
<evidence type="ECO:0000313" key="2">
    <source>
        <dbReference type="Proteomes" id="UP001596060"/>
    </source>
</evidence>
<protein>
    <submittedName>
        <fullName evidence="1">HD domain-containing protein</fullName>
    </submittedName>
</protein>
<dbReference type="SUPFAM" id="SSF109604">
    <property type="entry name" value="HD-domain/PDEase-like"/>
    <property type="match status" value="1"/>
</dbReference>
<comment type="caution">
    <text evidence="1">The sequence shown here is derived from an EMBL/GenBank/DDBJ whole genome shotgun (WGS) entry which is preliminary data.</text>
</comment>